<organism evidence="3 4">
    <name type="scientific">Mythimna separata</name>
    <name type="common">Oriental armyworm</name>
    <name type="synonym">Pseudaletia separata</name>
    <dbReference type="NCBI Taxonomy" id="271217"/>
    <lineage>
        <taxon>Eukaryota</taxon>
        <taxon>Metazoa</taxon>
        <taxon>Ecdysozoa</taxon>
        <taxon>Arthropoda</taxon>
        <taxon>Hexapoda</taxon>
        <taxon>Insecta</taxon>
        <taxon>Pterygota</taxon>
        <taxon>Neoptera</taxon>
        <taxon>Endopterygota</taxon>
        <taxon>Lepidoptera</taxon>
        <taxon>Glossata</taxon>
        <taxon>Ditrysia</taxon>
        <taxon>Noctuoidea</taxon>
        <taxon>Noctuidae</taxon>
        <taxon>Noctuinae</taxon>
        <taxon>Hadenini</taxon>
        <taxon>Mythimna</taxon>
    </lineage>
</organism>
<dbReference type="SUPFAM" id="SSF47565">
    <property type="entry name" value="Insect pheromone/odorant-binding proteins"/>
    <property type="match status" value="1"/>
</dbReference>
<dbReference type="Gene3D" id="1.10.238.20">
    <property type="entry name" value="Pheromone/general odorant binding protein domain"/>
    <property type="match status" value="1"/>
</dbReference>
<dbReference type="AlphaFoldDB" id="A0AAD8DSM9"/>
<evidence type="ECO:0000256" key="2">
    <source>
        <dbReference type="SAM" id="SignalP"/>
    </source>
</evidence>
<dbReference type="GO" id="GO:0007608">
    <property type="term" value="P:sensory perception of smell"/>
    <property type="evidence" value="ECO:0007669"/>
    <property type="project" value="TreeGrafter"/>
</dbReference>
<feature type="chain" id="PRO_5042269813" evidence="2">
    <location>
        <begin position="25"/>
        <end position="145"/>
    </location>
</feature>
<keyword evidence="4" id="KW-1185">Reference proteome</keyword>
<dbReference type="PANTHER" id="PTHR11857">
    <property type="entry name" value="ODORANT BINDING PROTEIN-RELATED"/>
    <property type="match status" value="1"/>
</dbReference>
<keyword evidence="1 2" id="KW-0732">Signal</keyword>
<sequence>MSKFSGFLLCVLAVSLSSVHVTKAQTLRQSVRPVIAACSQEHGVTDAEIQAAKEAGSAASLKPCFIGCVLKKIGLINDKGDYDLDSGLKGLRQFVKDDEKYNKLANVARACSKVQDKAVTDGTAGCERSVLVADCFLTYKARIII</sequence>
<evidence type="ECO:0000313" key="3">
    <source>
        <dbReference type="EMBL" id="KAJ8720180.1"/>
    </source>
</evidence>
<reference evidence="3" key="1">
    <citation type="submission" date="2023-03" db="EMBL/GenBank/DDBJ databases">
        <title>Chromosome-level genomes of two armyworms, Mythimna separata and Mythimna loreyi, provide insights into the biosynthesis and reception of sex pheromones.</title>
        <authorList>
            <person name="Zhao H."/>
        </authorList>
    </citation>
    <scope>NUCLEOTIDE SEQUENCE</scope>
    <source>
        <strain evidence="3">BeijingLab</strain>
        <tissue evidence="3">Pupa</tissue>
    </source>
</reference>
<comment type="caution">
    <text evidence="3">The sequence shown here is derived from an EMBL/GenBank/DDBJ whole genome shotgun (WGS) entry which is preliminary data.</text>
</comment>
<protein>
    <submittedName>
        <fullName evidence="3">Uncharacterized protein</fullName>
    </submittedName>
</protein>
<proteinExistence type="predicted"/>
<dbReference type="CDD" id="cd23992">
    <property type="entry name" value="PBP_GOBP"/>
    <property type="match status" value="1"/>
</dbReference>
<evidence type="ECO:0000256" key="1">
    <source>
        <dbReference type="ARBA" id="ARBA00022729"/>
    </source>
</evidence>
<dbReference type="GO" id="GO:0005549">
    <property type="term" value="F:odorant binding"/>
    <property type="evidence" value="ECO:0007669"/>
    <property type="project" value="InterPro"/>
</dbReference>
<dbReference type="InterPro" id="IPR036728">
    <property type="entry name" value="PBP_GOBP_sf"/>
</dbReference>
<dbReference type="SMART" id="SM00708">
    <property type="entry name" value="PhBP"/>
    <property type="match status" value="1"/>
</dbReference>
<gene>
    <name evidence="3" type="ORF">PYW07_012223</name>
</gene>
<feature type="signal peptide" evidence="2">
    <location>
        <begin position="1"/>
        <end position="24"/>
    </location>
</feature>
<dbReference type="Proteomes" id="UP001231518">
    <property type="component" value="Chromosome 3"/>
</dbReference>
<name>A0AAD8DSM9_MYTSE</name>
<dbReference type="Pfam" id="PF01395">
    <property type="entry name" value="PBP_GOBP"/>
    <property type="match status" value="1"/>
</dbReference>
<dbReference type="InterPro" id="IPR006170">
    <property type="entry name" value="PBP/GOBP"/>
</dbReference>
<dbReference type="GO" id="GO:0005615">
    <property type="term" value="C:extracellular space"/>
    <property type="evidence" value="ECO:0007669"/>
    <property type="project" value="TreeGrafter"/>
</dbReference>
<evidence type="ECO:0000313" key="4">
    <source>
        <dbReference type="Proteomes" id="UP001231518"/>
    </source>
</evidence>
<dbReference type="EMBL" id="JARGEI010000014">
    <property type="protein sequence ID" value="KAJ8720180.1"/>
    <property type="molecule type" value="Genomic_DNA"/>
</dbReference>
<accession>A0AAD8DSM9</accession>